<keyword evidence="3" id="KW-0611">Plant defense</keyword>
<dbReference type="AlphaFoldDB" id="A0A822ZGP9"/>
<dbReference type="InterPro" id="IPR041118">
    <property type="entry name" value="Rx_N"/>
</dbReference>
<evidence type="ECO:0000313" key="5">
    <source>
        <dbReference type="EMBL" id="DAD42831.1"/>
    </source>
</evidence>
<evidence type="ECO:0000256" key="2">
    <source>
        <dbReference type="ARBA" id="ARBA00022741"/>
    </source>
</evidence>
<proteinExistence type="predicted"/>
<dbReference type="PANTHER" id="PTHR19338">
    <property type="entry name" value="TRANSLOCASE OF INNER MITOCHONDRIAL MEMBRANE 13 HOMOLOG"/>
    <property type="match status" value="1"/>
</dbReference>
<keyword evidence="2" id="KW-0547">Nucleotide-binding</keyword>
<evidence type="ECO:0000256" key="3">
    <source>
        <dbReference type="ARBA" id="ARBA00022821"/>
    </source>
</evidence>
<dbReference type="Proteomes" id="UP000607653">
    <property type="component" value="Unassembled WGS sequence"/>
</dbReference>
<keyword evidence="1" id="KW-0677">Repeat</keyword>
<dbReference type="PANTHER" id="PTHR19338:SF32">
    <property type="entry name" value="OS06G0287500 PROTEIN"/>
    <property type="match status" value="1"/>
</dbReference>
<reference evidence="5 6" key="1">
    <citation type="journal article" date="2020" name="Mol. Biol. Evol.">
        <title>Distinct Expression and Methylation Patterns for Genes with Different Fates following a Single Whole-Genome Duplication in Flowering Plants.</title>
        <authorList>
            <person name="Shi T."/>
            <person name="Rahmani R.S."/>
            <person name="Gugger P.F."/>
            <person name="Wang M."/>
            <person name="Li H."/>
            <person name="Zhang Y."/>
            <person name="Li Z."/>
            <person name="Wang Q."/>
            <person name="Van de Peer Y."/>
            <person name="Marchal K."/>
            <person name="Chen J."/>
        </authorList>
    </citation>
    <scope>NUCLEOTIDE SEQUENCE [LARGE SCALE GENOMIC DNA]</scope>
    <source>
        <tissue evidence="5">Leaf</tissue>
    </source>
</reference>
<dbReference type="GO" id="GO:0006952">
    <property type="term" value="P:defense response"/>
    <property type="evidence" value="ECO:0007669"/>
    <property type="project" value="UniProtKB-KW"/>
</dbReference>
<accession>A0A822ZGP9</accession>
<gene>
    <name evidence="5" type="ORF">HUJ06_001061</name>
</gene>
<dbReference type="InterPro" id="IPR038005">
    <property type="entry name" value="RX-like_CC"/>
</dbReference>
<dbReference type="EMBL" id="DUZY01000006">
    <property type="protein sequence ID" value="DAD42831.1"/>
    <property type="molecule type" value="Genomic_DNA"/>
</dbReference>
<evidence type="ECO:0000313" key="6">
    <source>
        <dbReference type="Proteomes" id="UP000607653"/>
    </source>
</evidence>
<feature type="domain" description="Disease resistance N-terminal" evidence="4">
    <location>
        <begin position="1"/>
        <end position="53"/>
    </location>
</feature>
<dbReference type="Pfam" id="PF18052">
    <property type="entry name" value="Rx_N"/>
    <property type="match status" value="1"/>
</dbReference>
<evidence type="ECO:0000259" key="4">
    <source>
        <dbReference type="Pfam" id="PF18052"/>
    </source>
</evidence>
<dbReference type="GO" id="GO:0000166">
    <property type="term" value="F:nucleotide binding"/>
    <property type="evidence" value="ECO:0007669"/>
    <property type="project" value="UniProtKB-KW"/>
</dbReference>
<dbReference type="CDD" id="cd14798">
    <property type="entry name" value="RX-CC_like"/>
    <property type="match status" value="1"/>
</dbReference>
<protein>
    <recommendedName>
        <fullName evidence="4">Disease resistance N-terminal domain-containing protein</fullName>
    </recommendedName>
</protein>
<keyword evidence="6" id="KW-1185">Reference proteome</keyword>
<evidence type="ECO:0000256" key="1">
    <source>
        <dbReference type="ARBA" id="ARBA00022737"/>
    </source>
</evidence>
<dbReference type="Gene3D" id="1.20.5.4130">
    <property type="match status" value="1"/>
</dbReference>
<name>A0A822ZGP9_NELNU</name>
<organism evidence="5 6">
    <name type="scientific">Nelumbo nucifera</name>
    <name type="common">Sacred lotus</name>
    <dbReference type="NCBI Taxonomy" id="4432"/>
    <lineage>
        <taxon>Eukaryota</taxon>
        <taxon>Viridiplantae</taxon>
        <taxon>Streptophyta</taxon>
        <taxon>Embryophyta</taxon>
        <taxon>Tracheophyta</taxon>
        <taxon>Spermatophyta</taxon>
        <taxon>Magnoliopsida</taxon>
        <taxon>Proteales</taxon>
        <taxon>Nelumbonaceae</taxon>
        <taxon>Nelumbo</taxon>
    </lineage>
</organism>
<comment type="caution">
    <text evidence="5">The sequence shown here is derived from an EMBL/GenBank/DDBJ whole genome shotgun (WGS) entry which is preliminary data.</text>
</comment>
<sequence>MRALLRDADARVEADASVKAWVNQVRDVAYDMEDVLDDFMLQFAQRRRHQSNRFIGCLHKIMHSLHNLKSRHSLATQIQQIKSRVYEVSNRRDRYGFRNQEQASSSDSSVRTGMIFEQTPFSWRKLS</sequence>